<dbReference type="CDD" id="cd00081">
    <property type="entry name" value="Hint"/>
    <property type="match status" value="1"/>
</dbReference>
<dbReference type="Proteomes" id="UP000651728">
    <property type="component" value="Unassembled WGS sequence"/>
</dbReference>
<keyword evidence="8" id="KW-1185">Reference proteome</keyword>
<feature type="domain" description="DOD-type homing endonuclease" evidence="4">
    <location>
        <begin position="738"/>
        <end position="878"/>
    </location>
</feature>
<evidence type="ECO:0000259" key="5">
    <source>
        <dbReference type="PROSITE" id="PS51192"/>
    </source>
</evidence>
<dbReference type="SUPFAM" id="SSF51294">
    <property type="entry name" value="Hedgehog/intein (Hint) domain"/>
    <property type="match status" value="1"/>
</dbReference>
<dbReference type="InterPro" id="IPR022138">
    <property type="entry name" value="DUF3670"/>
</dbReference>
<feature type="domain" description="Helicase C-terminal" evidence="6">
    <location>
        <begin position="1345"/>
        <end position="1497"/>
    </location>
</feature>
<dbReference type="InterPro" id="IPR000330">
    <property type="entry name" value="SNF2_N"/>
</dbReference>
<comment type="caution">
    <text evidence="7">The sequence shown here is derived from an EMBL/GenBank/DDBJ whole genome shotgun (WGS) entry which is preliminary data.</text>
</comment>
<reference evidence="7 8" key="1">
    <citation type="submission" date="2021-01" db="EMBL/GenBank/DDBJ databases">
        <title>Whole genome shotgun sequence of Microbispora amethystogenes NBRC 101907.</title>
        <authorList>
            <person name="Komaki H."/>
            <person name="Tamura T."/>
        </authorList>
    </citation>
    <scope>NUCLEOTIDE SEQUENCE [LARGE SCALE GENOMIC DNA]</scope>
    <source>
        <strain evidence="7 8">NBRC 101907</strain>
    </source>
</reference>
<evidence type="ECO:0000256" key="2">
    <source>
        <dbReference type="ARBA" id="ARBA00022813"/>
    </source>
</evidence>
<dbReference type="SMART" id="SM00305">
    <property type="entry name" value="HintC"/>
    <property type="match status" value="1"/>
</dbReference>
<gene>
    <name evidence="7" type="ORF">Mam01_46140</name>
</gene>
<dbReference type="InterPro" id="IPR003586">
    <property type="entry name" value="Hint_dom_C"/>
</dbReference>
<dbReference type="PANTHER" id="PTHR10799">
    <property type="entry name" value="SNF2/RAD54 HELICASE FAMILY"/>
    <property type="match status" value="1"/>
</dbReference>
<evidence type="ECO:0000259" key="4">
    <source>
        <dbReference type="PROSITE" id="PS50819"/>
    </source>
</evidence>
<dbReference type="InterPro" id="IPR004860">
    <property type="entry name" value="LAGLIDADG_dom"/>
</dbReference>
<evidence type="ECO:0000259" key="6">
    <source>
        <dbReference type="PROSITE" id="PS51194"/>
    </source>
</evidence>
<dbReference type="InterPro" id="IPR006141">
    <property type="entry name" value="Intein_N"/>
</dbReference>
<name>A0ABQ4FI13_9ACTN</name>
<accession>A0ABQ4FI13</accession>
<dbReference type="InterPro" id="IPR027417">
    <property type="entry name" value="P-loop_NTPase"/>
</dbReference>
<organism evidence="7 8">
    <name type="scientific">Microbispora amethystogenes</name>
    <dbReference type="NCBI Taxonomy" id="1427754"/>
    <lineage>
        <taxon>Bacteria</taxon>
        <taxon>Bacillati</taxon>
        <taxon>Actinomycetota</taxon>
        <taxon>Actinomycetes</taxon>
        <taxon>Streptosporangiales</taxon>
        <taxon>Streptosporangiaceae</taxon>
        <taxon>Microbispora</taxon>
    </lineage>
</organism>
<dbReference type="PRINTS" id="PR00379">
    <property type="entry name" value="INTEIN"/>
</dbReference>
<evidence type="ECO:0000256" key="3">
    <source>
        <dbReference type="ARBA" id="ARBA00023000"/>
    </source>
</evidence>
<dbReference type="Pfam" id="PF14528">
    <property type="entry name" value="LAGLIDADG_3"/>
    <property type="match status" value="1"/>
</dbReference>
<evidence type="ECO:0000313" key="8">
    <source>
        <dbReference type="Proteomes" id="UP000651728"/>
    </source>
</evidence>
<evidence type="ECO:0008006" key="9">
    <source>
        <dbReference type="Google" id="ProtNLM"/>
    </source>
</evidence>
<dbReference type="InterPro" id="IPR001650">
    <property type="entry name" value="Helicase_C-like"/>
</dbReference>
<dbReference type="Pfam" id="PF00271">
    <property type="entry name" value="Helicase_C"/>
    <property type="match status" value="1"/>
</dbReference>
<dbReference type="Gene3D" id="3.10.28.10">
    <property type="entry name" value="Homing endonucleases"/>
    <property type="match status" value="1"/>
</dbReference>
<dbReference type="EMBL" id="BOOB01000036">
    <property type="protein sequence ID" value="GIH34450.1"/>
    <property type="molecule type" value="Genomic_DNA"/>
</dbReference>
<keyword evidence="1" id="KW-0378">Hydrolase</keyword>
<dbReference type="InterPro" id="IPR014001">
    <property type="entry name" value="Helicase_ATP-bd"/>
</dbReference>
<proteinExistence type="predicted"/>
<dbReference type="Pfam" id="PF12419">
    <property type="entry name" value="DUF3670"/>
    <property type="match status" value="1"/>
</dbReference>
<keyword evidence="2" id="KW-0068">Autocatalytic cleavage</keyword>
<dbReference type="InterPro" id="IPR004042">
    <property type="entry name" value="Intein_endonuc_central"/>
</dbReference>
<dbReference type="InterPro" id="IPR049730">
    <property type="entry name" value="SNF2/RAD54-like_C"/>
</dbReference>
<dbReference type="NCBIfam" id="TIGR01443">
    <property type="entry name" value="intein_Cterm"/>
    <property type="match status" value="1"/>
</dbReference>
<dbReference type="SMART" id="SM00490">
    <property type="entry name" value="HELICc"/>
    <property type="match status" value="1"/>
</dbReference>
<dbReference type="InterPro" id="IPR038718">
    <property type="entry name" value="SNF2-like_sf"/>
</dbReference>
<evidence type="ECO:0000313" key="7">
    <source>
        <dbReference type="EMBL" id="GIH34450.1"/>
    </source>
</evidence>
<dbReference type="Gene3D" id="3.40.50.10810">
    <property type="entry name" value="Tandem AAA-ATPase domain"/>
    <property type="match status" value="2"/>
</dbReference>
<sequence length="1517" mass="164945">MLVLHAAWDGGRLVLWAEEAAGAEPVTSRARVRPHPFAAPASALIAALPGWGDAAAEAAGKAVPGEVVLLLPGSASGPLPSPETGLRVVARRPGIRPWRVPALLVGAGAAMRLLTAFGEADHPTAESPEPDDRPADLLPGSSLRYLAVVAAHARELVRRGRVLPQLVTEDGGYAARWRPVLTGPCADRFRDLAAAMPPVCRAVEEERPSAHVLIDALAGLTDAAVRQALPERLLGGHRPGRRSPLADRWTVALTGDAADLPGARQEEVEALARPLQDWFRAAHQLDGPVRVCFRLVEPEPEFAPGSGTGAGLDIAAEYAAAHADVAAGAPAGADAAAPAGGGRWRVEFALQPAEDPSLYLPASLVWAGETVPGLPGRPDETLLAGLGRAARLYPRIDDALREARPAHVDLDVEGAFHFLRHAAPLLQSAGFGVQLPAWAGRARLGLKLTARSRSGPGATVGQGFGLEQLVDFRAELAVGDETISEAELAELARLKVPLVRLRGQWVELDARQLGAALKAVERRGSGQMTVGEVVREVVHGGDDDLPLVGVDADGLLGDLLSGEADRRLEPVATPAAFHGTLRPYQERGLAWLTFMSQIGLGGILADDMGLGKCLMPDSPVFINGVLTSAADIWQNHAVDILVEDGGEWGTPSSPLSTNAIDAEGRMVQAPFTRLYRQHVRERLRRVRLDDGSEITITKRHRLLGVNGWTRDIQPGDRICVPRRIRWEGEPVDPDLTVFLAWQISEGHENRKADLRITQKDRAVLDALRERILRVGARHGLSVNNPTIRSTRNVHDLRLCSIDYAAFLAARGYEWGHLSAAKRIPDFIMAADDDTVRLFLREFFTAEGSVIAGMRMIEVASASRWLMSQLNIMLRRFGIWLRTTEKMKAATNGTGIRRPYQIGMIGGPGLRLFRDLIGFSDPVKQAKLDNLSAKPANSNVEGVPGSDLLVLAQASTGLPMRHFGVGTVYFTGTQELSPKSAAMAVQAMDRMLSGAAEREHSIQPANRWTGRVTAAYRALDRDALRAIRDELAMRAEREVFYTRVVSVEEVDHEGYVYDFEVAEHHSFVAGGILCHNTAQTLSLLVNEREQEGRVGATLLVCPMSLLSNWQKEAARFAPSLEVYLHHGSGRLRGAELAERVAGADIVLTTYGTALRDRDVLAGFSWARVVCDEAQAVKNSAARQAQAVRSLPARTRLALTGTPVENHLAELWSIMEFCNPGLLGPARAFRDRYQEPIERHGDEAATAALKRATGPFVLRRLKTDKTIISDLPDKMEMKVWCTLTPEQATLYQAVVEDMMGRIAGSEGIERRGNVLAAMTRLKQVCNHPAHLLKDGSRLAGRSGKLARLEELAEEIVSEGDKALVFTQYAEFGSMLQPYLAARLDRPVLWLHGGLPKRTRDALVERFQTGDEPMIFLLSLKAAGTGLNLTAANHVVHVDRWWNPAVENQATDRAFRIGQTRNVQVRKFICAGTLEERIDEMIERKQALAESVVGTGEDWIAGLSTAELRELFRLSPEAVS</sequence>
<keyword evidence="3" id="KW-0651">Protein splicing</keyword>
<dbReference type="InterPro" id="IPR030934">
    <property type="entry name" value="Intein_C"/>
</dbReference>
<dbReference type="InterPro" id="IPR036844">
    <property type="entry name" value="Hint_dom_sf"/>
</dbReference>
<dbReference type="PROSITE" id="PS50817">
    <property type="entry name" value="INTEIN_N_TER"/>
    <property type="match status" value="1"/>
</dbReference>
<evidence type="ECO:0000256" key="1">
    <source>
        <dbReference type="ARBA" id="ARBA00022801"/>
    </source>
</evidence>
<dbReference type="InterPro" id="IPR006142">
    <property type="entry name" value="INTEIN"/>
</dbReference>
<dbReference type="CDD" id="cd18793">
    <property type="entry name" value="SF2_C_SNF"/>
    <property type="match status" value="1"/>
</dbReference>
<feature type="domain" description="Helicase ATP-binding" evidence="5">
    <location>
        <begin position="1076"/>
        <end position="1219"/>
    </location>
</feature>
<dbReference type="Pfam" id="PF00176">
    <property type="entry name" value="SNF2-rel_dom"/>
    <property type="match status" value="1"/>
</dbReference>
<dbReference type="Gene3D" id="3.40.50.300">
    <property type="entry name" value="P-loop containing nucleotide triphosphate hydrolases"/>
    <property type="match status" value="1"/>
</dbReference>
<dbReference type="SMART" id="SM00487">
    <property type="entry name" value="DEXDc"/>
    <property type="match status" value="1"/>
</dbReference>
<dbReference type="SUPFAM" id="SSF52540">
    <property type="entry name" value="P-loop containing nucleoside triphosphate hydrolases"/>
    <property type="match status" value="3"/>
</dbReference>
<dbReference type="PROSITE" id="PS51194">
    <property type="entry name" value="HELICASE_CTER"/>
    <property type="match status" value="1"/>
</dbReference>
<dbReference type="PROSITE" id="PS50818">
    <property type="entry name" value="INTEIN_C_TER"/>
    <property type="match status" value="1"/>
</dbReference>
<dbReference type="InterPro" id="IPR027434">
    <property type="entry name" value="Homing_endonucl"/>
</dbReference>
<protein>
    <recommendedName>
        <fullName evidence="9">Helicase</fullName>
    </recommendedName>
</protein>
<dbReference type="Gene3D" id="2.170.16.10">
    <property type="entry name" value="Hedgehog/Intein (Hint) domain"/>
    <property type="match status" value="1"/>
</dbReference>
<dbReference type="PROSITE" id="PS50819">
    <property type="entry name" value="INTEIN_ENDONUCLEASE"/>
    <property type="match status" value="1"/>
</dbReference>
<dbReference type="PROSITE" id="PS51192">
    <property type="entry name" value="HELICASE_ATP_BIND_1"/>
    <property type="match status" value="1"/>
</dbReference>
<dbReference type="SUPFAM" id="SSF55608">
    <property type="entry name" value="Homing endonucleases"/>
    <property type="match status" value="1"/>
</dbReference>